<dbReference type="PANTHER" id="PTHR12725">
    <property type="entry name" value="HALOACID DEHALOGENASE-LIKE HYDROLASE"/>
    <property type="match status" value="1"/>
</dbReference>
<dbReference type="PANTHER" id="PTHR12725:SF123">
    <property type="entry name" value="SUPPRESSOR OF DISRUPTION OF TFIIS-LIKE"/>
    <property type="match status" value="1"/>
</dbReference>
<feature type="compositionally biased region" description="Polar residues" evidence="1">
    <location>
        <begin position="763"/>
        <end position="776"/>
    </location>
</feature>
<protein>
    <submittedName>
        <fullName evidence="3">Catalytic</fullName>
    </submittedName>
</protein>
<dbReference type="InterPro" id="IPR012337">
    <property type="entry name" value="RNaseH-like_sf"/>
</dbReference>
<feature type="region of interest" description="Disordered" evidence="1">
    <location>
        <begin position="1569"/>
        <end position="1624"/>
    </location>
</feature>
<dbReference type="PROSITE" id="PS50994">
    <property type="entry name" value="INTEGRASE"/>
    <property type="match status" value="1"/>
</dbReference>
<feature type="domain" description="Integrase catalytic" evidence="2">
    <location>
        <begin position="530"/>
        <end position="651"/>
    </location>
</feature>
<dbReference type="Pfam" id="PF22936">
    <property type="entry name" value="Pol_BBD"/>
    <property type="match status" value="1"/>
</dbReference>
<dbReference type="CDD" id="cd09272">
    <property type="entry name" value="RNase_HI_RT_Ty1"/>
    <property type="match status" value="1"/>
</dbReference>
<reference evidence="3" key="1">
    <citation type="submission" date="2019-09" db="EMBL/GenBank/DDBJ databases">
        <title>Draft genome information of white flower Hibiscus syriacus.</title>
        <authorList>
            <person name="Kim Y.-M."/>
        </authorList>
    </citation>
    <scope>NUCLEOTIDE SEQUENCE [LARGE SCALE GENOMIC DNA]</scope>
    <source>
        <strain evidence="3">YM2019G1</strain>
    </source>
</reference>
<dbReference type="InterPro" id="IPR023214">
    <property type="entry name" value="HAD_sf"/>
</dbReference>
<dbReference type="Gene3D" id="3.40.50.1000">
    <property type="entry name" value="HAD superfamily/HAD-like"/>
    <property type="match status" value="1"/>
</dbReference>
<accession>A0A6A3CK92</accession>
<feature type="region of interest" description="Disordered" evidence="1">
    <location>
        <begin position="219"/>
        <end position="257"/>
    </location>
</feature>
<evidence type="ECO:0000313" key="3">
    <source>
        <dbReference type="EMBL" id="KAE8727992.1"/>
    </source>
</evidence>
<dbReference type="InterPro" id="IPR054722">
    <property type="entry name" value="PolX-like_BBD"/>
</dbReference>
<evidence type="ECO:0000256" key="1">
    <source>
        <dbReference type="SAM" id="MobiDB-lite"/>
    </source>
</evidence>
<keyword evidence="4" id="KW-1185">Reference proteome</keyword>
<dbReference type="InterPro" id="IPR025724">
    <property type="entry name" value="GAG-pre-integrase_dom"/>
</dbReference>
<dbReference type="EMBL" id="VEPZ02000282">
    <property type="protein sequence ID" value="KAE8727992.1"/>
    <property type="molecule type" value="Genomic_DNA"/>
</dbReference>
<organism evidence="3 4">
    <name type="scientific">Hibiscus syriacus</name>
    <name type="common">Rose of Sharon</name>
    <dbReference type="NCBI Taxonomy" id="106335"/>
    <lineage>
        <taxon>Eukaryota</taxon>
        <taxon>Viridiplantae</taxon>
        <taxon>Streptophyta</taxon>
        <taxon>Embryophyta</taxon>
        <taxon>Tracheophyta</taxon>
        <taxon>Spermatophyta</taxon>
        <taxon>Magnoliopsida</taxon>
        <taxon>eudicotyledons</taxon>
        <taxon>Gunneridae</taxon>
        <taxon>Pentapetalae</taxon>
        <taxon>rosids</taxon>
        <taxon>malvids</taxon>
        <taxon>Malvales</taxon>
        <taxon>Malvaceae</taxon>
        <taxon>Malvoideae</taxon>
        <taxon>Hibiscus</taxon>
    </lineage>
</organism>
<dbReference type="Pfam" id="PF07727">
    <property type="entry name" value="RVT_2"/>
    <property type="match status" value="2"/>
</dbReference>
<feature type="compositionally biased region" description="Polar residues" evidence="1">
    <location>
        <begin position="1593"/>
        <end position="1617"/>
    </location>
</feature>
<dbReference type="Proteomes" id="UP000436088">
    <property type="component" value="Unassembled WGS sequence"/>
</dbReference>
<name>A0A6A3CK92_HIBSY</name>
<dbReference type="GO" id="GO:0003676">
    <property type="term" value="F:nucleic acid binding"/>
    <property type="evidence" value="ECO:0007669"/>
    <property type="project" value="InterPro"/>
</dbReference>
<sequence>MDLTSTSSRSFSNKKVTVVLDETNFLLWKQHILLTVRSHRLERLLTGDVSSLPMTVIDPNGETRVNNEYEDFVAQDIALASWLFSTMSTHLLPQFVGADTAAAVWETVLKFFANRSTMSVTSLHYKLQSIRKCNDSMRTYLTRIKKVCDALAFCGSAVPPVEQIVTILKGLPREYQPFMAVVSTMKEDLSIDNIHTMLMDAEVQIARFDEQQEILPMSANYALGDTDRSNTNRSEHRNSRAPSSGSGSRNGGRGRGRTRVQCQLCGKPCHLVDRCWHRFDEDFNCVTTNSHSLKESSSSYYSSSGSSSASNQGCECCSHIKTDSQANMATAFSKRWVVDSGATHHVTLNKANLTNATDFHGSGKITVGNDVSLDIRTVGRAALPSTSRILMLHDLLYVPHITKNLLSVSKFARDNNIFFEFHENNCCVRDEITKRVLLTGEESGGLYSFVANYTGKEDRCTAADASLATKTMTSELEKLWHRILGHPSTETLRQVTKELDVKLSFDINKTCTACQMGKNHKLPFMQSTTFYETPFQLIFTYLWGPPHISLNCFRYYASFVDACTRHTWIYLLKYKSQATKAFLLFQKMTLTQFGATIKSVQSDWGGEFRSLSPILTKAGITHRLTCPHTSEQNGIVERKHRHLVEMALALLAQGLSLTEKLLGHKPNYSELKVFGYQCFPHLRPFQTHKLAFRSQPCTYLGKSSLVKSCVQPAHSGTSGSFESGETLPFNMEGVSESLNSPTEVRTESTLVSTASGSAEGAVQESTGVAASNRDSSEINGNFELNSEIPASGVTHARENAGGRSHTNIHPMLTRGKCGIYKPKAYSSQFDEVVPSTIDEALKSPKRAAAVQEEYDALKRNRTWTLVKLPSGSDVVCCKWLFKVKQNPDGSVHRYKARLVAKGFSQVPGHDYLDTFSPVEKFTTLNVILEGLVVLADISMLQKQNMIVFSLTYSMLNASLCEDFMVQKLGIEANKVSEIKRVLCRSYGTTMVGLLALGYNFDYDEYHNFIHRRMPYEILKPDHVLRDLLLSLPIRKVIHVAEVLRKLELEDCFERVISFETLNPTNGSNPLDDEKSYKLRESVVEILDNSQSVLPETLIVCKPFKNAFEQAFRIANINPQKTIRTWFDIWEISNEDVDDTLYHLSSGLSKACTRNIEDFMVQKLGIEANKVSEINRGLYKNYGTSMAGLRDSAIASWLVSTINPHLLPQFVGVETTAVIWRTVLQFFTNRSKIALINIHYKLHSLKKGGDNMHTYLTRLVGFDEQVDLLFVSVNLTQGSIDRGSFNSSSRQDSRPNRSANGPGVRNHGMGRGRTRILGASSSSMQPQENVVTAATDRWVSLLDNVVFLEFHAKKYYVRDEATGQVLLSGEEVNDLYSFKKICAVVKGDVNIASKSFPDDELWHRRLGHPSFDTLNKIARLVDVKLSFDVNKVCSACHVGKSHKLPFSQSNTEYSSPFQLVHTDLWGPPHVASNDFRKWCTHNLEYLSRLTCPHTSEQNGKVERRHRRLVELALVILSQASMPIKFWSYVVATAVGLINKQPTKELEIVLNVKQLVNMQCDSNQSLYESLRGKSETYEESSNIHGEHDPHVGNSLDLQTSSSAHNDQHSGQPDQHSEQPNSEEERADEADITIDLETHGDTSGCGQAVIQELSEHTGLRQVQNIHPILTRSKCEWKNAVQAEVDALQRNETLSLVKLPPGRTTFGCKWIFKVKHNPDGSIHCYKARLVAKGFTQVPGHDFCDTFSPVVKFSTVNVIFTLAVSNACAVWIKASTSELALQAEGSLVGDRLSRKVAQFMHAPLVTHLAAVKRILRYLAGTVNHGLFFSPVDSRTLVSAFVDADWGANLDDRRSVSGYGVLIGKCLVAWSSKKQRSVSRSTMEAEYKSVVDVATEVTWISTLLIDLGVQQQGKEKVAIEHICVNYVPGAHQVANGLTKPMSKEAFEEF</sequence>
<feature type="region of interest" description="Disordered" evidence="1">
    <location>
        <begin position="1281"/>
        <end position="1311"/>
    </location>
</feature>
<feature type="region of interest" description="Disordered" evidence="1">
    <location>
        <begin position="754"/>
        <end position="776"/>
    </location>
</feature>
<evidence type="ECO:0000313" key="4">
    <source>
        <dbReference type="Proteomes" id="UP000436088"/>
    </source>
</evidence>
<dbReference type="InterPro" id="IPR013103">
    <property type="entry name" value="RVT_2"/>
</dbReference>
<proteinExistence type="predicted"/>
<dbReference type="Pfam" id="PF13976">
    <property type="entry name" value="gag_pre-integrs"/>
    <property type="match status" value="2"/>
</dbReference>
<dbReference type="InterPro" id="IPR036397">
    <property type="entry name" value="RNaseH_sf"/>
</dbReference>
<dbReference type="Gene3D" id="3.30.420.10">
    <property type="entry name" value="Ribonuclease H-like superfamily/Ribonuclease H"/>
    <property type="match status" value="2"/>
</dbReference>
<evidence type="ECO:0000259" key="2">
    <source>
        <dbReference type="PROSITE" id="PS50994"/>
    </source>
</evidence>
<comment type="caution">
    <text evidence="3">The sequence shown here is derived from an EMBL/GenBank/DDBJ whole genome shotgun (WGS) entry which is preliminary data.</text>
</comment>
<dbReference type="Pfam" id="PF14223">
    <property type="entry name" value="Retrotran_gag_2"/>
    <property type="match status" value="1"/>
</dbReference>
<gene>
    <name evidence="3" type="ORF">F3Y22_tig00004810pilonHSYRG00012</name>
</gene>
<dbReference type="GO" id="GO:0015074">
    <property type="term" value="P:DNA integration"/>
    <property type="evidence" value="ECO:0007669"/>
    <property type="project" value="InterPro"/>
</dbReference>
<dbReference type="SUPFAM" id="SSF53098">
    <property type="entry name" value="Ribonuclease H-like"/>
    <property type="match status" value="2"/>
</dbReference>
<dbReference type="Gene3D" id="1.10.150.450">
    <property type="match status" value="1"/>
</dbReference>
<dbReference type="InterPro" id="IPR001584">
    <property type="entry name" value="Integrase_cat-core"/>
</dbReference>
<feature type="compositionally biased region" description="Basic and acidic residues" evidence="1">
    <location>
        <begin position="225"/>
        <end position="238"/>
    </location>
</feature>